<dbReference type="AlphaFoldDB" id="C1MIJ7"/>
<dbReference type="STRING" id="564608.C1MIJ7"/>
<dbReference type="Pfam" id="PF08238">
    <property type="entry name" value="Sel1"/>
    <property type="match status" value="4"/>
</dbReference>
<dbReference type="GeneID" id="9680864"/>
<proteinExistence type="inferred from homology"/>
<keyword evidence="3" id="KW-1185">Reference proteome</keyword>
<dbReference type="Proteomes" id="UP000001876">
    <property type="component" value="Unassembled WGS sequence"/>
</dbReference>
<dbReference type="SUPFAM" id="SSF81901">
    <property type="entry name" value="HCP-like"/>
    <property type="match status" value="1"/>
</dbReference>
<gene>
    <name evidence="2" type="ORF">MICPUCDRAFT_50593</name>
</gene>
<dbReference type="RefSeq" id="XP_003055142.1">
    <property type="nucleotide sequence ID" value="XM_003055096.1"/>
</dbReference>
<dbReference type="SMART" id="SM00671">
    <property type="entry name" value="SEL1"/>
    <property type="match status" value="4"/>
</dbReference>
<dbReference type="InterPro" id="IPR006597">
    <property type="entry name" value="Sel1-like"/>
</dbReference>
<organism evidence="3">
    <name type="scientific">Micromonas pusilla (strain CCMP1545)</name>
    <name type="common">Picoplanktonic green alga</name>
    <dbReference type="NCBI Taxonomy" id="564608"/>
    <lineage>
        <taxon>Eukaryota</taxon>
        <taxon>Viridiplantae</taxon>
        <taxon>Chlorophyta</taxon>
        <taxon>Mamiellophyceae</taxon>
        <taxon>Mamiellales</taxon>
        <taxon>Mamiellaceae</taxon>
        <taxon>Micromonas</taxon>
    </lineage>
</organism>
<dbReference type="PANTHER" id="PTHR11102:SF160">
    <property type="entry name" value="ERAD-ASSOCIATED E3 UBIQUITIN-PROTEIN LIGASE COMPONENT HRD3"/>
    <property type="match status" value="1"/>
</dbReference>
<evidence type="ECO:0000313" key="3">
    <source>
        <dbReference type="Proteomes" id="UP000001876"/>
    </source>
</evidence>
<dbReference type="OrthoDB" id="272077at2759"/>
<dbReference type="KEGG" id="mpp:MICPUCDRAFT_50593"/>
<dbReference type="InterPro" id="IPR011990">
    <property type="entry name" value="TPR-like_helical_dom_sf"/>
</dbReference>
<dbReference type="Gene3D" id="1.25.40.10">
    <property type="entry name" value="Tetratricopeptide repeat domain"/>
    <property type="match status" value="1"/>
</dbReference>
<reference evidence="2 3" key="1">
    <citation type="journal article" date="2009" name="Science">
        <title>Green evolution and dynamic adaptations revealed by genomes of the marine picoeukaryotes Micromonas.</title>
        <authorList>
            <person name="Worden A.Z."/>
            <person name="Lee J.H."/>
            <person name="Mock T."/>
            <person name="Rouze P."/>
            <person name="Simmons M.P."/>
            <person name="Aerts A.L."/>
            <person name="Allen A.E."/>
            <person name="Cuvelier M.L."/>
            <person name="Derelle E."/>
            <person name="Everett M.V."/>
            <person name="Foulon E."/>
            <person name="Grimwood J."/>
            <person name="Gundlach H."/>
            <person name="Henrissat B."/>
            <person name="Napoli C."/>
            <person name="McDonald S.M."/>
            <person name="Parker M.S."/>
            <person name="Rombauts S."/>
            <person name="Salamov A."/>
            <person name="Von Dassow P."/>
            <person name="Badger J.H."/>
            <person name="Coutinho P.M."/>
            <person name="Demir E."/>
            <person name="Dubchak I."/>
            <person name="Gentemann C."/>
            <person name="Eikrem W."/>
            <person name="Gready J.E."/>
            <person name="John U."/>
            <person name="Lanier W."/>
            <person name="Lindquist E.A."/>
            <person name="Lucas S."/>
            <person name="Mayer K.F."/>
            <person name="Moreau H."/>
            <person name="Not F."/>
            <person name="Otillar R."/>
            <person name="Panaud O."/>
            <person name="Pangilinan J."/>
            <person name="Paulsen I."/>
            <person name="Piegu B."/>
            <person name="Poliakov A."/>
            <person name="Robbens S."/>
            <person name="Schmutz J."/>
            <person name="Toulza E."/>
            <person name="Wyss T."/>
            <person name="Zelensky A."/>
            <person name="Zhou K."/>
            <person name="Armbrust E.V."/>
            <person name="Bhattacharya D."/>
            <person name="Goodenough U.W."/>
            <person name="Van de Peer Y."/>
            <person name="Grigoriev I.V."/>
        </authorList>
    </citation>
    <scope>NUCLEOTIDE SEQUENCE [LARGE SCALE GENOMIC DNA]</scope>
    <source>
        <strain evidence="2 3">CCMP1545</strain>
    </source>
</reference>
<accession>C1MIJ7</accession>
<evidence type="ECO:0000256" key="1">
    <source>
        <dbReference type="ARBA" id="ARBA00038101"/>
    </source>
</evidence>
<dbReference type="EMBL" id="GG663735">
    <property type="protein sequence ID" value="EEH60394.1"/>
    <property type="molecule type" value="Genomic_DNA"/>
</dbReference>
<name>C1MIJ7_MICPC</name>
<dbReference type="PANTHER" id="PTHR11102">
    <property type="entry name" value="SEL-1-LIKE PROTEIN"/>
    <property type="match status" value="1"/>
</dbReference>
<evidence type="ECO:0000313" key="2">
    <source>
        <dbReference type="EMBL" id="EEH60394.1"/>
    </source>
</evidence>
<dbReference type="InterPro" id="IPR050767">
    <property type="entry name" value="Sel1_AlgK"/>
</dbReference>
<protein>
    <submittedName>
        <fullName evidence="2">Predicted protein</fullName>
    </submittedName>
</protein>
<sequence>MKTRAASIRDRVGPFDDISEDLACLVLARVDDVKSRYALAATSKVWKDASTREESLPPADVMIGFARECEGAEETVEWLKKATAKCSPEATYRLGMVYLHGESFPDGFYKKYSNPLVGFELVRASAEAGFERAVHHVGVCYLWGIGVEEDKWMATQWFLKLGTALQGKGVYELGTLLLRGEGGFTKNHQLGWRLYKEAAKLGCADAACELGICYWYGSYYQVNRTKAEEYLLFAAKNGSCEAALVAEELGLCDGDVMAQCEAALKASTAWGKL</sequence>
<comment type="similarity">
    <text evidence="1">Belongs to the sel-1 family.</text>
</comment>